<keyword evidence="1" id="KW-0805">Transcription regulation</keyword>
<dbReference type="EMBL" id="BSTI01000020">
    <property type="protein sequence ID" value="GLY70083.1"/>
    <property type="molecule type" value="Genomic_DNA"/>
</dbReference>
<proteinExistence type="predicted"/>
<dbReference type="InterPro" id="IPR011991">
    <property type="entry name" value="ArsR-like_HTH"/>
</dbReference>
<dbReference type="GO" id="GO:0003677">
    <property type="term" value="F:DNA binding"/>
    <property type="evidence" value="ECO:0007669"/>
    <property type="project" value="UniProtKB-KW"/>
</dbReference>
<evidence type="ECO:0000256" key="2">
    <source>
        <dbReference type="ARBA" id="ARBA00023125"/>
    </source>
</evidence>
<dbReference type="InterPro" id="IPR036388">
    <property type="entry name" value="WH-like_DNA-bd_sf"/>
</dbReference>
<dbReference type="Pfam" id="PF01047">
    <property type="entry name" value="MarR"/>
    <property type="match status" value="1"/>
</dbReference>
<keyword evidence="2" id="KW-0238">DNA-binding</keyword>
<evidence type="ECO:0000256" key="3">
    <source>
        <dbReference type="ARBA" id="ARBA00023163"/>
    </source>
</evidence>
<protein>
    <submittedName>
        <fullName evidence="5">Transcriptional regulator</fullName>
    </submittedName>
</protein>
<dbReference type="GO" id="GO:0003700">
    <property type="term" value="F:DNA-binding transcription factor activity"/>
    <property type="evidence" value="ECO:0007669"/>
    <property type="project" value="InterPro"/>
</dbReference>
<evidence type="ECO:0000313" key="6">
    <source>
        <dbReference type="Proteomes" id="UP001165136"/>
    </source>
</evidence>
<feature type="domain" description="HTH marR-type" evidence="4">
    <location>
        <begin position="11"/>
        <end position="143"/>
    </location>
</feature>
<evidence type="ECO:0000313" key="5">
    <source>
        <dbReference type="EMBL" id="GLY70083.1"/>
    </source>
</evidence>
<dbReference type="PANTHER" id="PTHR42756">
    <property type="entry name" value="TRANSCRIPTIONAL REGULATOR, MARR"/>
    <property type="match status" value="1"/>
</dbReference>
<evidence type="ECO:0000259" key="4">
    <source>
        <dbReference type="PROSITE" id="PS50995"/>
    </source>
</evidence>
<dbReference type="InterPro" id="IPR000835">
    <property type="entry name" value="HTH_MarR-typ"/>
</dbReference>
<evidence type="ECO:0000256" key="1">
    <source>
        <dbReference type="ARBA" id="ARBA00023015"/>
    </source>
</evidence>
<accession>A0A9W6R6D1</accession>
<dbReference type="SUPFAM" id="SSF46785">
    <property type="entry name" value="Winged helix' DNA-binding domain"/>
    <property type="match status" value="1"/>
</dbReference>
<comment type="caution">
    <text evidence="5">The sequence shown here is derived from an EMBL/GenBank/DDBJ whole genome shotgun (WGS) entry which is preliminary data.</text>
</comment>
<dbReference type="Proteomes" id="UP001165136">
    <property type="component" value="Unassembled WGS sequence"/>
</dbReference>
<dbReference type="PANTHER" id="PTHR42756:SF1">
    <property type="entry name" value="TRANSCRIPTIONAL REPRESSOR OF EMRAB OPERON"/>
    <property type="match status" value="1"/>
</dbReference>
<dbReference type="AlphaFoldDB" id="A0A9W6R6D1"/>
<dbReference type="PRINTS" id="PR00598">
    <property type="entry name" value="HTHMARR"/>
</dbReference>
<name>A0A9W6R6D1_9PSEU</name>
<dbReference type="SMART" id="SM00347">
    <property type="entry name" value="HTH_MARR"/>
    <property type="match status" value="1"/>
</dbReference>
<keyword evidence="6" id="KW-1185">Reference proteome</keyword>
<dbReference type="Gene3D" id="1.10.10.10">
    <property type="entry name" value="Winged helix-like DNA-binding domain superfamily/Winged helix DNA-binding domain"/>
    <property type="match status" value="1"/>
</dbReference>
<organism evidence="5 6">
    <name type="scientific">Amycolatopsis taiwanensis</name>
    <dbReference type="NCBI Taxonomy" id="342230"/>
    <lineage>
        <taxon>Bacteria</taxon>
        <taxon>Bacillati</taxon>
        <taxon>Actinomycetota</taxon>
        <taxon>Actinomycetes</taxon>
        <taxon>Pseudonocardiales</taxon>
        <taxon>Pseudonocardiaceae</taxon>
        <taxon>Amycolatopsis</taxon>
    </lineage>
</organism>
<dbReference type="InterPro" id="IPR036390">
    <property type="entry name" value="WH_DNA-bd_sf"/>
</dbReference>
<dbReference type="CDD" id="cd00090">
    <property type="entry name" value="HTH_ARSR"/>
    <property type="match status" value="1"/>
</dbReference>
<reference evidence="5" key="1">
    <citation type="submission" date="2023-03" db="EMBL/GenBank/DDBJ databases">
        <title>Amycolatopsis taiwanensis NBRC 103393.</title>
        <authorList>
            <person name="Ichikawa N."/>
            <person name="Sato H."/>
            <person name="Tonouchi N."/>
        </authorList>
    </citation>
    <scope>NUCLEOTIDE SEQUENCE</scope>
    <source>
        <strain evidence="5">NBRC 103393</strain>
    </source>
</reference>
<sequence length="147" mass="16186">MYDVVVQTPTRAPIGLLLANTAKAVSRAFDAALADAGGSRPVWLTLLALKSRPQASQREIADSMGIQGATLTHHLNAMEKDGLITRGRDPENRRVHQVRLTAKGEAMFQQLADAARAHDERLRAGFGDEELDTLERIFSRLRTNIND</sequence>
<gene>
    <name evidence="5" type="primary">slyA</name>
    <name evidence="5" type="ORF">Atai01_67020</name>
</gene>
<dbReference type="PROSITE" id="PS50995">
    <property type="entry name" value="HTH_MARR_2"/>
    <property type="match status" value="1"/>
</dbReference>
<keyword evidence="3" id="KW-0804">Transcription</keyword>